<reference evidence="2 3" key="1">
    <citation type="submission" date="2022-04" db="EMBL/GenBank/DDBJ databases">
        <title>Positive selection, recombination, and allopatry shape intraspecific diversity of widespread and dominant cyanobacteria.</title>
        <authorList>
            <person name="Wei J."/>
            <person name="Shu W."/>
            <person name="Hu C."/>
        </authorList>
    </citation>
    <scope>NUCLEOTIDE SEQUENCE [LARGE SCALE GENOMIC DNA]</scope>
    <source>
        <strain evidence="2 3">GB2-A4</strain>
    </source>
</reference>
<organism evidence="2 3">
    <name type="scientific">Trichocoleus desertorum GB2-A4</name>
    <dbReference type="NCBI Taxonomy" id="2933944"/>
    <lineage>
        <taxon>Bacteria</taxon>
        <taxon>Bacillati</taxon>
        <taxon>Cyanobacteriota</taxon>
        <taxon>Cyanophyceae</taxon>
        <taxon>Leptolyngbyales</taxon>
        <taxon>Trichocoleusaceae</taxon>
        <taxon>Trichocoleus</taxon>
    </lineage>
</organism>
<evidence type="ECO:0000256" key="1">
    <source>
        <dbReference type="SAM" id="MobiDB-lite"/>
    </source>
</evidence>
<feature type="region of interest" description="Disordered" evidence="1">
    <location>
        <begin position="176"/>
        <end position="268"/>
    </location>
</feature>
<keyword evidence="3" id="KW-1185">Reference proteome</keyword>
<protein>
    <submittedName>
        <fullName evidence="2">Uncharacterized protein</fullName>
    </submittedName>
</protein>
<name>A0ABV0JCP0_9CYAN</name>
<gene>
    <name evidence="2" type="ORF">NC998_20870</name>
</gene>
<evidence type="ECO:0000313" key="3">
    <source>
        <dbReference type="Proteomes" id="UP001464891"/>
    </source>
</evidence>
<proteinExistence type="predicted"/>
<dbReference type="EMBL" id="JAMPKM010000015">
    <property type="protein sequence ID" value="MEP0819554.1"/>
    <property type="molecule type" value="Genomic_DNA"/>
</dbReference>
<sequence length="601" mass="68303">MKISQLLEGIGNSIQFYPDLVPITGSHNATTFLGQLCYWTGKERKPDGWIYKTQEEWELETELSPKEQRVARKLLKERGLIEDRFIGIPRRLEYRLIQEALDTAWEMWIPAMRIKEHLRSLLAEDAALLKHGIADPGLKEKITILRNALKRARTSPEEAKTIEKSISDQTALMEVTKRHNKKNPQGTASSADQAQLSIQPIDYSKTTQETNDARTEKNLVGVKTQEEQEVSLASTAPPQDLKKPPLSKATQTANDNSSARPCRSSKKTELLESEPYIPQYFAEEFWKAWERYCEFCDEVGADEGFSEIAARVWDKQIEAGVSVDDMVGRGMDAYIEGKKLKAGRNGGQYIGVPRFENYLGARPMPYWKQALEWKDRHESRPEPAVAKPVGKEPTPEFLGRFEEARSLLGASVSWMWDGKRDCRVVIIGDRIIPEREFMQMPLDVYLPRTSEQVFASRVAVLGAMHDEGDQVTLLKHLDNWWSAGWCDEVLSMLEANPHWGVPPLRYLPAEEDVSALIQASLAEAEQANSPIPPETLDLSEVISQIQAQYQRIGWGSDQQKEFLYKKFRVRSLGRLSDKDLCCFLQVLREQPTAAKCAELAH</sequence>
<comment type="caution">
    <text evidence="2">The sequence shown here is derived from an EMBL/GenBank/DDBJ whole genome shotgun (WGS) entry which is preliminary data.</text>
</comment>
<accession>A0ABV0JCP0</accession>
<dbReference type="Proteomes" id="UP001464891">
    <property type="component" value="Unassembled WGS sequence"/>
</dbReference>
<evidence type="ECO:0000313" key="2">
    <source>
        <dbReference type="EMBL" id="MEP0819554.1"/>
    </source>
</evidence>
<dbReference type="RefSeq" id="WP_190440513.1">
    <property type="nucleotide sequence ID" value="NZ_JAMPKM010000015.1"/>
</dbReference>
<feature type="compositionally biased region" description="Polar residues" evidence="1">
    <location>
        <begin position="248"/>
        <end position="259"/>
    </location>
</feature>
<feature type="compositionally biased region" description="Polar residues" evidence="1">
    <location>
        <begin position="183"/>
        <end position="210"/>
    </location>
</feature>